<dbReference type="InterPro" id="IPR002156">
    <property type="entry name" value="RNaseH_domain"/>
</dbReference>
<organism evidence="4 5">
    <name type="scientific">Perkinsus olseni</name>
    <name type="common">Perkinsus atlanticus</name>
    <dbReference type="NCBI Taxonomy" id="32597"/>
    <lineage>
        <taxon>Eukaryota</taxon>
        <taxon>Sar</taxon>
        <taxon>Alveolata</taxon>
        <taxon>Perkinsozoa</taxon>
        <taxon>Perkinsea</taxon>
        <taxon>Perkinsida</taxon>
        <taxon>Perkinsidae</taxon>
        <taxon>Perkinsus</taxon>
    </lineage>
</organism>
<reference evidence="4 5" key="1">
    <citation type="submission" date="2020-04" db="EMBL/GenBank/DDBJ databases">
        <title>Perkinsus olseni comparative genomics.</title>
        <authorList>
            <person name="Bogema D.R."/>
        </authorList>
    </citation>
    <scope>NUCLEOTIDE SEQUENCE [LARGE SCALE GENOMIC DNA]</scope>
    <source>
        <strain evidence="4">ATCC PRA-205</strain>
    </source>
</reference>
<dbReference type="InterPro" id="IPR005135">
    <property type="entry name" value="Endo/exonuclease/phosphatase"/>
</dbReference>
<dbReference type="PANTHER" id="PTHR19446">
    <property type="entry name" value="REVERSE TRANSCRIPTASES"/>
    <property type="match status" value="1"/>
</dbReference>
<proteinExistence type="predicted"/>
<dbReference type="Pfam" id="PF00078">
    <property type="entry name" value="RVT_1"/>
    <property type="match status" value="1"/>
</dbReference>
<dbReference type="PROSITE" id="PS50879">
    <property type="entry name" value="RNASE_H_1"/>
    <property type="match status" value="1"/>
</dbReference>
<protein>
    <submittedName>
        <fullName evidence="4">Uncharacterized protein</fullName>
    </submittedName>
</protein>
<dbReference type="InterPro" id="IPR012337">
    <property type="entry name" value="RNaseH-like_sf"/>
</dbReference>
<dbReference type="CDD" id="cd09276">
    <property type="entry name" value="Rnase_HI_RT_non_LTR"/>
    <property type="match status" value="1"/>
</dbReference>
<dbReference type="PROSITE" id="PS50878">
    <property type="entry name" value="RT_POL"/>
    <property type="match status" value="1"/>
</dbReference>
<comment type="caution">
    <text evidence="4">The sequence shown here is derived from an EMBL/GenBank/DDBJ whole genome shotgun (WGS) entry which is preliminary data.</text>
</comment>
<dbReference type="Proteomes" id="UP000574390">
    <property type="component" value="Unassembled WGS sequence"/>
</dbReference>
<feature type="region of interest" description="Disordered" evidence="1">
    <location>
        <begin position="1"/>
        <end position="23"/>
    </location>
</feature>
<dbReference type="SUPFAM" id="SSF53098">
    <property type="entry name" value="Ribonuclease H-like"/>
    <property type="match status" value="1"/>
</dbReference>
<dbReference type="EMBL" id="JABANM010020178">
    <property type="protein sequence ID" value="KAF4723284.1"/>
    <property type="molecule type" value="Genomic_DNA"/>
</dbReference>
<dbReference type="InterPro" id="IPR036397">
    <property type="entry name" value="RNaseH_sf"/>
</dbReference>
<feature type="region of interest" description="Disordered" evidence="1">
    <location>
        <begin position="138"/>
        <end position="231"/>
    </location>
</feature>
<evidence type="ECO:0000259" key="2">
    <source>
        <dbReference type="PROSITE" id="PS50878"/>
    </source>
</evidence>
<evidence type="ECO:0000256" key="1">
    <source>
        <dbReference type="SAM" id="MobiDB-lite"/>
    </source>
</evidence>
<dbReference type="Pfam" id="PF00075">
    <property type="entry name" value="RNase_H"/>
    <property type="match status" value="1"/>
</dbReference>
<evidence type="ECO:0000313" key="5">
    <source>
        <dbReference type="Proteomes" id="UP000574390"/>
    </source>
</evidence>
<feature type="domain" description="Reverse transcriptase" evidence="2">
    <location>
        <begin position="940"/>
        <end position="1214"/>
    </location>
</feature>
<name>A0A7J6RRF5_PEROL</name>
<dbReference type="InterPro" id="IPR036691">
    <property type="entry name" value="Endo/exonu/phosph_ase_sf"/>
</dbReference>
<accession>A0A7J6RRF5</accession>
<feature type="compositionally biased region" description="Basic and acidic residues" evidence="1">
    <location>
        <begin position="219"/>
        <end position="231"/>
    </location>
</feature>
<dbReference type="SUPFAM" id="SSF56219">
    <property type="entry name" value="DNase I-like"/>
    <property type="match status" value="1"/>
</dbReference>
<dbReference type="Gene3D" id="3.60.10.10">
    <property type="entry name" value="Endonuclease/exonuclease/phosphatase"/>
    <property type="match status" value="1"/>
</dbReference>
<dbReference type="InterPro" id="IPR000477">
    <property type="entry name" value="RT_dom"/>
</dbReference>
<dbReference type="GO" id="GO:0004523">
    <property type="term" value="F:RNA-DNA hybrid ribonuclease activity"/>
    <property type="evidence" value="ECO:0007669"/>
    <property type="project" value="InterPro"/>
</dbReference>
<dbReference type="GO" id="GO:0003676">
    <property type="term" value="F:nucleic acid binding"/>
    <property type="evidence" value="ECO:0007669"/>
    <property type="project" value="InterPro"/>
</dbReference>
<dbReference type="Gene3D" id="3.30.420.10">
    <property type="entry name" value="Ribonuclease H-like superfamily/Ribonuclease H"/>
    <property type="match status" value="1"/>
</dbReference>
<sequence>MAPPPSSPVARRPPDIVQQWKRPLPEIDDDELTKSVQDAMMAIKKLGPEAFRDKTGLADMPWKVKSFLDIIRACKGLIDKNIEYGKISTVSGNILYSLVTELTIRSTEFHHRIDQLEAENVALIKTVGQLEAVLDGATTQDKGISSSSSSSAAEVRNKKKSFAEAARPKKTGPALAAEAGKKTGVQLRLVRHPPGGGSGSWCDESEDDELLPPPPPSRLRNERQPSRELKSTSKDFVVIVMDKRWPMAHNELVDKRRRDPSYQTDLPVIKVDDVKAIIRKKGIRTDIFQLARGVGVGCPNVSERDKLLELLQKEKGGTWDIRKDLPSMIDVKIANHGYDIDRGEELVEDLLSLNNVNGTINDIKVMRMTGQVAYIRMTKGIRKQLPDRPYVDCRRVRLVDTGFVAVCYRCGSRDPKHDFKSCDKDPICKICSSSDHLAEACPREGSSYKEKSHCKFCDKDGHGPFDSMRCDSLIKLSRKIAEKQRASGIAYCNIGRTIVGGQTLLDYYSGCAPEILCICEGGRLDSRWYLSYEIFSAIGGRSYVLVRKDIMVNKSFSVQDLVGVQIGLIWILCLYCDITEDMDVTLDRVEDNLVRTDDKWVIFMDSNAYNELWGKGPFGSTRQKTRGTKLARWIEENDVRIHNDPSMPTFIRPVPGGGVNGYQSSSIDVCLSSEVDIVGWSTVDGVRPYDHLLIEAMAVTDKASIKVKRVYTRIKDKPAYYDDLKLVASDWYHDLPDFMLAMDVDAAIADVVDKIKTVKNRHRSEHSLEVNLDSPDWWGDRLTALRREVRSLQRAAYSTGCAAAWYRYRKARNHYNKEIRRTRTDWFYKQLSNERDYGRILKKRAKPKASSLVGSTPSADEEVFRHHTPDQPCHDLVTKPASDQEIELVLALIDDSLLEEVWDKLGRKRDSSPGLDGIVYSDIRECGQYLRLGLEKIFRHMVWLGYFPEHGKDLAMILLWKGKGDLSHGDSYRPIGMSSCLTKYLEMLMVALISRFEKALPPHSDLSRRLSLSYGYVEGKDTSMAVQKATEVMKQLTDEGKAVIALSLDMRGAFSNARHDVICTTVEEMCGSPVLFNLVSSYLHRRRCFYKGKMRLSMSFSGTPQGGVVSPCVYRIFHTVLMGIIESCSTDDVRLIPIVYADDTLVILSGDNDQAVVEAVGRLLDALAEQLPALGLNISEEKSVLLGDKAFIERYDCVRGIKVRPAIGYLGMRLTLGGSWLPHFEEAVARARREIEMCRRLVGKDGCSALSPKGREVIRNHITGVLAYGLVCWGDRLRFKTTRDRISAVDLRLEKVLLGVPGTANPGLCALLSDRKATIYERLCVRYASLWLRGLPPSPKWWGTVVKQPYPVKGTVDHTVTNATPLPRGWVHIGNGREVTGTITEGLAGGKVIFPEVEVVIYTDGSRTPAVDDNDDDTTRVGAGYYSDSELIGNGRVKLPHFANIAQAESLAVLEAMRKAAESGGFSTILIASDSQAILKSLLSRRKSQLSSDIVDLALSTDIDFRFIWVRGHAGSTGNSIADGMARSGSIVGTFRTVPVPGSHLRELVSQSVRTRLPLSTHWQEIKNKTIRSFITSNHHLAILERSIRFRMHRHALRAIFGLLRTGRYRSRSNNFVNPNCARCGGVPDDTVHRLMFCSAHQESRSKILGMVPRRIYGPSFFLTRASRINSLGRLVRRMGI</sequence>
<gene>
    <name evidence="4" type="ORF">FOZ62_020746</name>
</gene>
<evidence type="ECO:0000259" key="3">
    <source>
        <dbReference type="PROSITE" id="PS50879"/>
    </source>
</evidence>
<feature type="domain" description="RNase H type-1" evidence="3">
    <location>
        <begin position="1395"/>
        <end position="1531"/>
    </location>
</feature>
<dbReference type="Pfam" id="PF14529">
    <property type="entry name" value="Exo_endo_phos_2"/>
    <property type="match status" value="1"/>
</dbReference>
<evidence type="ECO:0000313" key="4">
    <source>
        <dbReference type="EMBL" id="KAF4723284.1"/>
    </source>
</evidence>